<evidence type="ECO:0000313" key="1">
    <source>
        <dbReference type="EMBL" id="JAP11646.1"/>
    </source>
</evidence>
<sequence length="72" mass="8565">MSLCSILFTSYFPNHNTVCFLLIRNTRFFSRGKIGCWVFLCGCFSVRFGTCHKKQSFHRSEGIVFYFRKFMD</sequence>
<organism evidence="1">
    <name type="scientific">Solanum chacoense</name>
    <name type="common">Chaco potato</name>
    <dbReference type="NCBI Taxonomy" id="4108"/>
    <lineage>
        <taxon>Eukaryota</taxon>
        <taxon>Viridiplantae</taxon>
        <taxon>Streptophyta</taxon>
        <taxon>Embryophyta</taxon>
        <taxon>Tracheophyta</taxon>
        <taxon>Spermatophyta</taxon>
        <taxon>Magnoliopsida</taxon>
        <taxon>eudicotyledons</taxon>
        <taxon>Gunneridae</taxon>
        <taxon>Pentapetalae</taxon>
        <taxon>asterids</taxon>
        <taxon>lamiids</taxon>
        <taxon>Solanales</taxon>
        <taxon>Solanaceae</taxon>
        <taxon>Solanoideae</taxon>
        <taxon>Solaneae</taxon>
        <taxon>Solanum</taxon>
    </lineage>
</organism>
<protein>
    <submittedName>
        <fullName evidence="1">Putative ovule protein</fullName>
    </submittedName>
</protein>
<proteinExistence type="predicted"/>
<name>A0A0V0GU51_SOLCH</name>
<accession>A0A0V0GU51</accession>
<dbReference type="EMBL" id="GEDG01030972">
    <property type="protein sequence ID" value="JAP11646.1"/>
    <property type="molecule type" value="Transcribed_RNA"/>
</dbReference>
<reference evidence="1" key="1">
    <citation type="submission" date="2015-12" db="EMBL/GenBank/DDBJ databases">
        <title>Gene expression during late stages of embryo sac development: a critical building block for successful pollen-pistil interactions.</title>
        <authorList>
            <person name="Liu Y."/>
            <person name="Joly V."/>
            <person name="Sabar M."/>
            <person name="Matton D.P."/>
        </authorList>
    </citation>
    <scope>NUCLEOTIDE SEQUENCE</scope>
</reference>
<dbReference type="AlphaFoldDB" id="A0A0V0GU51"/>